<sequence length="139" mass="15681">MQLSIELVCLLFAICSVKADSTKSFKNVIGPIARECMTKMDNVTEDDFQAVFNRNPLETRPAMCLLKCVYQKLGVYKDDGALKEGDDLVPIIERIYGFNDSKNAMRIQAINTCVQKANADRGEKCEEVAQFVRCVLQNY</sequence>
<keyword evidence="1" id="KW-0732">Signal</keyword>
<reference evidence="2" key="1">
    <citation type="submission" date="2015-08" db="EMBL/GenBank/DDBJ databases">
        <title>Transcriptome-Based Identification and Expression Profiles of Chemosensory Genes in German Cockroach, Blattella germanica.</title>
        <authorList>
            <person name="Niu D.-J."/>
        </authorList>
    </citation>
    <scope>NUCLEOTIDE SEQUENCE</scope>
</reference>
<name>A0A0X8DBH8_BLAGE</name>
<evidence type="ECO:0000256" key="1">
    <source>
        <dbReference type="SAM" id="SignalP"/>
    </source>
</evidence>
<proteinExistence type="evidence at transcript level"/>
<dbReference type="AlphaFoldDB" id="A0A0X8DBH8"/>
<dbReference type="InterPro" id="IPR036728">
    <property type="entry name" value="PBP_GOBP_sf"/>
</dbReference>
<dbReference type="GO" id="GO:0005549">
    <property type="term" value="F:odorant binding"/>
    <property type="evidence" value="ECO:0007669"/>
    <property type="project" value="InterPro"/>
</dbReference>
<feature type="signal peptide" evidence="1">
    <location>
        <begin position="1"/>
        <end position="19"/>
    </location>
</feature>
<feature type="chain" id="PRO_5007065550" evidence="1">
    <location>
        <begin position="20"/>
        <end position="139"/>
    </location>
</feature>
<accession>A0A0X8DBH8</accession>
<dbReference type="Gene3D" id="1.10.238.20">
    <property type="entry name" value="Pheromone/general odorant binding protein domain"/>
    <property type="match status" value="1"/>
</dbReference>
<organism evidence="2">
    <name type="scientific">Blattella germanica</name>
    <name type="common">German cockroach</name>
    <name type="synonym">Blatta germanica</name>
    <dbReference type="NCBI Taxonomy" id="6973"/>
    <lineage>
        <taxon>Eukaryota</taxon>
        <taxon>Metazoa</taxon>
        <taxon>Ecdysozoa</taxon>
        <taxon>Arthropoda</taxon>
        <taxon>Hexapoda</taxon>
        <taxon>Insecta</taxon>
        <taxon>Pterygota</taxon>
        <taxon>Neoptera</taxon>
        <taxon>Polyneoptera</taxon>
        <taxon>Dictyoptera</taxon>
        <taxon>Blattodea</taxon>
        <taxon>Blaberoidea</taxon>
        <taxon>Blattellidae</taxon>
        <taxon>Blattella</taxon>
    </lineage>
</organism>
<dbReference type="InterPro" id="IPR006170">
    <property type="entry name" value="PBP/GOBP"/>
</dbReference>
<protein>
    <submittedName>
        <fullName evidence="2">Chemosensory protein</fullName>
    </submittedName>
</protein>
<dbReference type="CDD" id="cd23992">
    <property type="entry name" value="PBP_GOBP"/>
    <property type="match status" value="1"/>
</dbReference>
<dbReference type="Pfam" id="PF01395">
    <property type="entry name" value="PBP_GOBP"/>
    <property type="match status" value="1"/>
</dbReference>
<dbReference type="EMBL" id="KT381662">
    <property type="protein sequence ID" value="AMA98153.1"/>
    <property type="molecule type" value="mRNA"/>
</dbReference>
<dbReference type="SUPFAM" id="SSF47565">
    <property type="entry name" value="Insect pheromone/odorant-binding proteins"/>
    <property type="match status" value="1"/>
</dbReference>
<evidence type="ECO:0000313" key="2">
    <source>
        <dbReference type="EMBL" id="AMA98153.1"/>
    </source>
</evidence>